<dbReference type="AlphaFoldDB" id="A0A9Q0JBB8"/>
<proteinExistence type="predicted"/>
<keyword evidence="2" id="KW-1185">Reference proteome</keyword>
<dbReference type="EMBL" id="JAKUCV010004484">
    <property type="protein sequence ID" value="KAJ4835229.1"/>
    <property type="molecule type" value="Genomic_DNA"/>
</dbReference>
<comment type="caution">
    <text evidence="1">The sequence shown here is derived from an EMBL/GenBank/DDBJ whole genome shotgun (WGS) entry which is preliminary data.</text>
</comment>
<reference evidence="1" key="2">
    <citation type="journal article" date="2023" name="Plants (Basel)">
        <title>Annotation of the Turnera subulata (Passifloraceae) Draft Genome Reveals the S-Locus Evolved after the Divergence of Turneroideae from Passifloroideae in a Stepwise Manner.</title>
        <authorList>
            <person name="Henning P.M."/>
            <person name="Roalson E.H."/>
            <person name="Mir W."/>
            <person name="McCubbin A.G."/>
            <person name="Shore J.S."/>
        </authorList>
    </citation>
    <scope>NUCLEOTIDE SEQUENCE</scope>
    <source>
        <strain evidence="1">F60SS</strain>
    </source>
</reference>
<dbReference type="Proteomes" id="UP001141552">
    <property type="component" value="Unassembled WGS sequence"/>
</dbReference>
<evidence type="ECO:0000313" key="2">
    <source>
        <dbReference type="Proteomes" id="UP001141552"/>
    </source>
</evidence>
<gene>
    <name evidence="1" type="ORF">Tsubulata_045270</name>
</gene>
<accession>A0A9Q0JBB8</accession>
<reference evidence="1" key="1">
    <citation type="submission" date="2022-02" db="EMBL/GenBank/DDBJ databases">
        <authorList>
            <person name="Henning P.M."/>
            <person name="McCubbin A.G."/>
            <person name="Shore J.S."/>
        </authorList>
    </citation>
    <scope>NUCLEOTIDE SEQUENCE</scope>
    <source>
        <strain evidence="1">F60SS</strain>
        <tissue evidence="1">Leaves</tissue>
    </source>
</reference>
<protein>
    <submittedName>
        <fullName evidence="1">Uncharacterized protein</fullName>
    </submittedName>
</protein>
<sequence length="58" mass="6580">MRLSLSLPLPNIFSITLPLTSSHLSPPRHGQISNWLSQHRHPLGFFVLPPFFLLLPLP</sequence>
<evidence type="ECO:0000313" key="1">
    <source>
        <dbReference type="EMBL" id="KAJ4835229.1"/>
    </source>
</evidence>
<organism evidence="1 2">
    <name type="scientific">Turnera subulata</name>
    <dbReference type="NCBI Taxonomy" id="218843"/>
    <lineage>
        <taxon>Eukaryota</taxon>
        <taxon>Viridiplantae</taxon>
        <taxon>Streptophyta</taxon>
        <taxon>Embryophyta</taxon>
        <taxon>Tracheophyta</taxon>
        <taxon>Spermatophyta</taxon>
        <taxon>Magnoliopsida</taxon>
        <taxon>eudicotyledons</taxon>
        <taxon>Gunneridae</taxon>
        <taxon>Pentapetalae</taxon>
        <taxon>rosids</taxon>
        <taxon>fabids</taxon>
        <taxon>Malpighiales</taxon>
        <taxon>Passifloraceae</taxon>
        <taxon>Turnera</taxon>
    </lineage>
</organism>
<name>A0A9Q0JBB8_9ROSI</name>